<evidence type="ECO:0000256" key="1">
    <source>
        <dbReference type="ARBA" id="ARBA00022801"/>
    </source>
</evidence>
<dbReference type="Gene3D" id="1.10.1520.10">
    <property type="entry name" value="Ribonuclease III domain"/>
    <property type="match status" value="1"/>
</dbReference>
<reference evidence="3 4" key="1">
    <citation type="submission" date="2023-01" db="EMBL/GenBank/DDBJ databases">
        <authorList>
            <person name="Kreplak J."/>
        </authorList>
    </citation>
    <scope>NUCLEOTIDE SEQUENCE [LARGE SCALE GENOMIC DNA]</scope>
</reference>
<dbReference type="InterPro" id="IPR036389">
    <property type="entry name" value="RNase_III_sf"/>
</dbReference>
<dbReference type="AlphaFoldDB" id="A0AAV0YLS8"/>
<dbReference type="PANTHER" id="PTHR14950:SF49">
    <property type="entry name" value="RIBONUCLEASE 3-LIKE PROTEIN 2-RELATED"/>
    <property type="match status" value="1"/>
</dbReference>
<dbReference type="PROSITE" id="PS50142">
    <property type="entry name" value="RNASE_3_2"/>
    <property type="match status" value="1"/>
</dbReference>
<dbReference type="PANTHER" id="PTHR14950">
    <property type="entry name" value="DICER-RELATED"/>
    <property type="match status" value="1"/>
</dbReference>
<keyword evidence="4" id="KW-1185">Reference proteome</keyword>
<dbReference type="GO" id="GO:0005737">
    <property type="term" value="C:cytoplasm"/>
    <property type="evidence" value="ECO:0007669"/>
    <property type="project" value="TreeGrafter"/>
</dbReference>
<evidence type="ECO:0000313" key="4">
    <source>
        <dbReference type="Proteomes" id="UP001157006"/>
    </source>
</evidence>
<feature type="domain" description="RNase III" evidence="2">
    <location>
        <begin position="1"/>
        <end position="113"/>
    </location>
</feature>
<gene>
    <name evidence="3" type="ORF">VFH_I275760</name>
</gene>
<dbReference type="Pfam" id="PF00636">
    <property type="entry name" value="Ribonuclease_3"/>
    <property type="match status" value="1"/>
</dbReference>
<dbReference type="InterPro" id="IPR000999">
    <property type="entry name" value="RNase_III_dom"/>
</dbReference>
<accession>A0AAV0YLS8</accession>
<proteinExistence type="predicted"/>
<dbReference type="GO" id="GO:0005634">
    <property type="term" value="C:nucleus"/>
    <property type="evidence" value="ECO:0007669"/>
    <property type="project" value="TreeGrafter"/>
</dbReference>
<protein>
    <recommendedName>
        <fullName evidence="2">RNase III domain-containing protein</fullName>
    </recommendedName>
</protein>
<keyword evidence="1" id="KW-0378">Hydrolase</keyword>
<dbReference type="GO" id="GO:0003723">
    <property type="term" value="F:RNA binding"/>
    <property type="evidence" value="ECO:0007669"/>
    <property type="project" value="TreeGrafter"/>
</dbReference>
<dbReference type="SUPFAM" id="SSF69065">
    <property type="entry name" value="RNase III domain-like"/>
    <property type="match status" value="1"/>
</dbReference>
<dbReference type="CDD" id="cd00593">
    <property type="entry name" value="RIBOc"/>
    <property type="match status" value="1"/>
</dbReference>
<evidence type="ECO:0000313" key="3">
    <source>
        <dbReference type="EMBL" id="CAI8586911.1"/>
    </source>
</evidence>
<name>A0AAV0YLS8_VICFA</name>
<evidence type="ECO:0000259" key="2">
    <source>
        <dbReference type="PROSITE" id="PS50142"/>
    </source>
</evidence>
<dbReference type="GO" id="GO:0004525">
    <property type="term" value="F:ribonuclease III activity"/>
    <property type="evidence" value="ECO:0007669"/>
    <property type="project" value="InterPro"/>
</dbReference>
<sequence>MEASVFAIEKIIGLAISNHLFLTYSSVDSSTLLLLCAANVSTEKLARAVVRHGLHNYVCHNMVSIVDKIREFADAVDGEDDCVIAMYGGLVEAPKILADIMESIVIVVFIDVDFDLTKLWVV</sequence>
<organism evidence="3 4">
    <name type="scientific">Vicia faba</name>
    <name type="common">Broad bean</name>
    <name type="synonym">Faba vulgaris</name>
    <dbReference type="NCBI Taxonomy" id="3906"/>
    <lineage>
        <taxon>Eukaryota</taxon>
        <taxon>Viridiplantae</taxon>
        <taxon>Streptophyta</taxon>
        <taxon>Embryophyta</taxon>
        <taxon>Tracheophyta</taxon>
        <taxon>Spermatophyta</taxon>
        <taxon>Magnoliopsida</taxon>
        <taxon>eudicotyledons</taxon>
        <taxon>Gunneridae</taxon>
        <taxon>Pentapetalae</taxon>
        <taxon>rosids</taxon>
        <taxon>fabids</taxon>
        <taxon>Fabales</taxon>
        <taxon>Fabaceae</taxon>
        <taxon>Papilionoideae</taxon>
        <taxon>50 kb inversion clade</taxon>
        <taxon>NPAAA clade</taxon>
        <taxon>Hologalegina</taxon>
        <taxon>IRL clade</taxon>
        <taxon>Fabeae</taxon>
        <taxon>Vicia</taxon>
    </lineage>
</organism>
<dbReference type="GO" id="GO:0030422">
    <property type="term" value="P:siRNA processing"/>
    <property type="evidence" value="ECO:0007669"/>
    <property type="project" value="TreeGrafter"/>
</dbReference>
<dbReference type="EMBL" id="OX451736">
    <property type="protein sequence ID" value="CAI8586911.1"/>
    <property type="molecule type" value="Genomic_DNA"/>
</dbReference>
<dbReference type="Proteomes" id="UP001157006">
    <property type="component" value="Chromosome 1L"/>
</dbReference>